<keyword evidence="20" id="KW-1185">Reference proteome</keyword>
<feature type="transmembrane region" description="Helical" evidence="14">
    <location>
        <begin position="696"/>
        <end position="715"/>
    </location>
</feature>
<dbReference type="NCBIfam" id="NF009285">
    <property type="entry name" value="PRK12645.1"/>
    <property type="match status" value="1"/>
</dbReference>
<evidence type="ECO:0000256" key="10">
    <source>
        <dbReference type="ARBA" id="ARBA00023065"/>
    </source>
</evidence>
<protein>
    <submittedName>
        <fullName evidence="19">Na+/H+ antiporter subunit A</fullName>
    </submittedName>
</protein>
<accession>A0A235FAK7</accession>
<feature type="transmembrane region" description="Helical" evidence="14">
    <location>
        <begin position="634"/>
        <end position="652"/>
    </location>
</feature>
<evidence type="ECO:0000256" key="12">
    <source>
        <dbReference type="ARBA" id="ARBA00023201"/>
    </source>
</evidence>
<gene>
    <name evidence="19" type="ORF">CGZ90_08875</name>
</gene>
<feature type="transmembrane region" description="Helical" evidence="14">
    <location>
        <begin position="461"/>
        <end position="481"/>
    </location>
</feature>
<keyword evidence="3" id="KW-0813">Transport</keyword>
<dbReference type="GO" id="GO:0006814">
    <property type="term" value="P:sodium ion transport"/>
    <property type="evidence" value="ECO:0007669"/>
    <property type="project" value="UniProtKB-KW"/>
</dbReference>
<feature type="transmembrane region" description="Helical" evidence="14">
    <location>
        <begin position="604"/>
        <end position="627"/>
    </location>
</feature>
<feature type="transmembrane region" description="Helical" evidence="14">
    <location>
        <begin position="310"/>
        <end position="330"/>
    </location>
</feature>
<feature type="transmembrane region" description="Helical" evidence="14">
    <location>
        <begin position="131"/>
        <end position="151"/>
    </location>
</feature>
<feature type="domain" description="NADH-Ubiquinone oxidoreductase (complex I) chain 5 N-terminal" evidence="16">
    <location>
        <begin position="63"/>
        <end position="110"/>
    </location>
</feature>
<keyword evidence="7" id="KW-0375">Hydrogen ion transport</keyword>
<dbReference type="PRINTS" id="PR01434">
    <property type="entry name" value="NADHDHGNASE5"/>
</dbReference>
<feature type="transmembrane region" description="Helical" evidence="14">
    <location>
        <begin position="510"/>
        <end position="529"/>
    </location>
</feature>
<evidence type="ECO:0000256" key="5">
    <source>
        <dbReference type="ARBA" id="ARBA00022475"/>
    </source>
</evidence>
<evidence type="ECO:0000259" key="16">
    <source>
        <dbReference type="Pfam" id="PF00662"/>
    </source>
</evidence>
<dbReference type="PANTHER" id="PTHR43373:SF1">
    <property type="entry name" value="NA(+)_H(+) ANTIPORTER SUBUNIT A"/>
    <property type="match status" value="1"/>
</dbReference>
<evidence type="ECO:0000256" key="4">
    <source>
        <dbReference type="ARBA" id="ARBA00022449"/>
    </source>
</evidence>
<dbReference type="InterPro" id="IPR025383">
    <property type="entry name" value="MrpA_C/MbhD"/>
</dbReference>
<feature type="transmembrane region" description="Helical" evidence="14">
    <location>
        <begin position="658"/>
        <end position="676"/>
    </location>
</feature>
<evidence type="ECO:0000313" key="19">
    <source>
        <dbReference type="EMBL" id="OYD57993.1"/>
    </source>
</evidence>
<dbReference type="Pfam" id="PF00361">
    <property type="entry name" value="Proton_antipo_M"/>
    <property type="match status" value="1"/>
</dbReference>
<evidence type="ECO:0000256" key="14">
    <source>
        <dbReference type="SAM" id="Phobius"/>
    </source>
</evidence>
<feature type="transmembrane region" description="Helical" evidence="14">
    <location>
        <begin position="163"/>
        <end position="180"/>
    </location>
</feature>
<evidence type="ECO:0000256" key="2">
    <source>
        <dbReference type="ARBA" id="ARBA00008483"/>
    </source>
</evidence>
<evidence type="ECO:0000256" key="8">
    <source>
        <dbReference type="ARBA" id="ARBA00022989"/>
    </source>
</evidence>
<dbReference type="Pfam" id="PF20501">
    <property type="entry name" value="MbhE"/>
    <property type="match status" value="1"/>
</dbReference>
<feature type="transmembrane region" description="Helical" evidence="14">
    <location>
        <begin position="6"/>
        <end position="23"/>
    </location>
</feature>
<evidence type="ECO:0000256" key="13">
    <source>
        <dbReference type="RuleBase" id="RU000320"/>
    </source>
</evidence>
<feature type="transmembrane region" description="Helical" evidence="14">
    <location>
        <begin position="72"/>
        <end position="97"/>
    </location>
</feature>
<sequence length="777" mass="84682">MLHYYILAPFLAAAIFPFIYSDSRRLHAGWFVLPVPVVLFIILLQKLSVLISGDTIMQTVRWIPSLDVNLDFYLDGLSMLFVLLITGIGSLVVFYSIYYLDRTEQLKQFYVYLLLFMGSMLGVVLSDNVFVLYTFWEFTSISSFLLIGFWYKRKRSAYGAQKSMLITVMGGLSLLAGLIILTNITDTTSIRGMIAAQEDILNSGLFIPALLLVMTGAFTKSAQFPFHTWLPDAMEAPTPVSAYLHSATMVKAGLYLTARFSLIFSGTDAFFLLVTGIGLITLCAGSFLAVKQTDLKGVLAYSTISQLGMIMAMLGFGTGGAVLAAIFHIFNHATFKGSLFMVAGIVDHETGTRDIRRLGGLMSLMPVSATLAFIAAFSMAGVPLPILNGFLSKEMFFTASLKISQTTSLASAFADFVPFLAVFGSIFTFVYSMYLVFGTFSGKGNVKDLPKKPHEAPKGMLAAPAILVILVIIIGLMPNLISGSLLAPATEAVTGEKALVHLKFWHGVNIPLYMSLAVVIAGTLLFITLKKWQPLYGRIPSYASADRFYNGLLSVLTNGSKQLTNGYMTGSLRLYTMIILAFLTGAAGWFLWRTGGFAFSTSDLAPVTIPELIIGAVMLIAAIASVFMTHRIAAILVVGVVGYGLSLLFVFFRAPDLALTQLVVETITVGLFLLCFKHLPKLWPLNKTAGEKFFDLIVSLSTGTILTLIAISAHSSKWFDTISHYFVETSYTLGGGKNIVNVILVDMRGLDTLFEITVLGLAAIGIYIMIKLRTKGD</sequence>
<dbReference type="Pfam" id="PF00662">
    <property type="entry name" value="Proton_antipo_N"/>
    <property type="match status" value="1"/>
</dbReference>
<comment type="similarity">
    <text evidence="2">Belongs to the CPA3 antiporters (TC 2.A.63) subunit A family.</text>
</comment>
<evidence type="ECO:0000256" key="6">
    <source>
        <dbReference type="ARBA" id="ARBA00022692"/>
    </source>
</evidence>
<evidence type="ECO:0000256" key="11">
    <source>
        <dbReference type="ARBA" id="ARBA00023136"/>
    </source>
</evidence>
<keyword evidence="11 14" id="KW-0472">Membrane</keyword>
<feature type="transmembrane region" description="Helical" evidence="14">
    <location>
        <begin position="200"/>
        <end position="219"/>
    </location>
</feature>
<evidence type="ECO:0000259" key="17">
    <source>
        <dbReference type="Pfam" id="PF13244"/>
    </source>
</evidence>
<dbReference type="Proteomes" id="UP000215059">
    <property type="component" value="Unassembled WGS sequence"/>
</dbReference>
<keyword evidence="8 14" id="KW-1133">Transmembrane helix</keyword>
<dbReference type="InterPro" id="IPR001516">
    <property type="entry name" value="Proton_antipo_N"/>
</dbReference>
<dbReference type="NCBIfam" id="TIGR00940">
    <property type="entry name" value="2a6301s01"/>
    <property type="match status" value="1"/>
</dbReference>
<dbReference type="Pfam" id="PF13244">
    <property type="entry name" value="MbhD"/>
    <property type="match status" value="1"/>
</dbReference>
<keyword evidence="10" id="KW-0406">Ion transport</keyword>
<dbReference type="InterPro" id="IPR001750">
    <property type="entry name" value="ND/Mrp_TM"/>
</dbReference>
<feature type="transmembrane region" description="Helical" evidence="14">
    <location>
        <begin position="30"/>
        <end position="52"/>
    </location>
</feature>
<keyword evidence="6 13" id="KW-0812">Transmembrane</keyword>
<dbReference type="GO" id="GO:0015297">
    <property type="term" value="F:antiporter activity"/>
    <property type="evidence" value="ECO:0007669"/>
    <property type="project" value="UniProtKB-KW"/>
</dbReference>
<feature type="transmembrane region" description="Helical" evidence="14">
    <location>
        <begin position="416"/>
        <end position="440"/>
    </location>
</feature>
<feature type="transmembrane region" description="Helical" evidence="14">
    <location>
        <begin position="363"/>
        <end position="386"/>
    </location>
</feature>
<comment type="caution">
    <text evidence="19">The sequence shown here is derived from an EMBL/GenBank/DDBJ whole genome shotgun (WGS) entry which is preliminary data.</text>
</comment>
<feature type="domain" description="MrpA C-terminal/MbhD" evidence="17">
    <location>
        <begin position="617"/>
        <end position="681"/>
    </location>
</feature>
<comment type="subcellular location">
    <subcellularLocation>
        <location evidence="1">Cell membrane</location>
        <topology evidence="1">Multi-pass membrane protein</topology>
    </subcellularLocation>
    <subcellularLocation>
        <location evidence="13">Membrane</location>
        <topology evidence="13">Multi-pass membrane protein</topology>
    </subcellularLocation>
</comment>
<evidence type="ECO:0000256" key="3">
    <source>
        <dbReference type="ARBA" id="ARBA00022448"/>
    </source>
</evidence>
<feature type="transmembrane region" description="Helical" evidence="14">
    <location>
        <begin position="752"/>
        <end position="770"/>
    </location>
</feature>
<keyword evidence="12" id="KW-0739">Sodium transport</keyword>
<organism evidence="19 20">
    <name type="scientific">Fictibacillus aquaticus</name>
    <dbReference type="NCBI Taxonomy" id="2021314"/>
    <lineage>
        <taxon>Bacteria</taxon>
        <taxon>Bacillati</taxon>
        <taxon>Bacillota</taxon>
        <taxon>Bacilli</taxon>
        <taxon>Bacillales</taxon>
        <taxon>Fictibacillaceae</taxon>
        <taxon>Fictibacillus</taxon>
    </lineage>
</organism>
<evidence type="ECO:0000259" key="15">
    <source>
        <dbReference type="Pfam" id="PF00361"/>
    </source>
</evidence>
<dbReference type="EMBL" id="NOII01000002">
    <property type="protein sequence ID" value="OYD57993.1"/>
    <property type="molecule type" value="Genomic_DNA"/>
</dbReference>
<name>A0A235FAK7_9BACL</name>
<keyword evidence="4" id="KW-0050">Antiport</keyword>
<dbReference type="OrthoDB" id="9807568at2"/>
<dbReference type="GO" id="GO:1902600">
    <property type="term" value="P:proton transmembrane transport"/>
    <property type="evidence" value="ECO:0007669"/>
    <property type="project" value="UniProtKB-KW"/>
</dbReference>
<keyword evidence="5" id="KW-1003">Cell membrane</keyword>
<feature type="domain" description="NADH:quinone oxidoreductase/Mrp antiporter transmembrane" evidence="15">
    <location>
        <begin position="126"/>
        <end position="409"/>
    </location>
</feature>
<feature type="domain" description="MrpA C-terminal/MbhE" evidence="18">
    <location>
        <begin position="694"/>
        <end position="771"/>
    </location>
</feature>
<reference evidence="19 20" key="1">
    <citation type="submission" date="2017-07" db="EMBL/GenBank/DDBJ databases">
        <title>Fictibacillus sp. nov. GDSW-R2A3 Genome sequencing and assembly.</title>
        <authorList>
            <person name="Mayilraj S."/>
        </authorList>
    </citation>
    <scope>NUCLEOTIDE SEQUENCE [LARGE SCALE GENOMIC DNA]</scope>
    <source>
        <strain evidence="19 20">GDSW-R2A3</strain>
    </source>
</reference>
<proteinExistence type="inferred from homology"/>
<feature type="transmembrane region" description="Helical" evidence="14">
    <location>
        <begin position="572"/>
        <end position="592"/>
    </location>
</feature>
<dbReference type="InterPro" id="IPR046806">
    <property type="entry name" value="MrpA_C/MbhE"/>
</dbReference>
<keyword evidence="9" id="KW-0915">Sodium</keyword>
<dbReference type="AlphaFoldDB" id="A0A235FAK7"/>
<evidence type="ECO:0000256" key="1">
    <source>
        <dbReference type="ARBA" id="ARBA00004651"/>
    </source>
</evidence>
<evidence type="ECO:0000259" key="18">
    <source>
        <dbReference type="Pfam" id="PF20501"/>
    </source>
</evidence>
<dbReference type="RefSeq" id="WP_094252026.1">
    <property type="nucleotide sequence ID" value="NZ_JBHLXL010000001.1"/>
</dbReference>
<feature type="transmembrane region" description="Helical" evidence="14">
    <location>
        <begin position="269"/>
        <end position="290"/>
    </location>
</feature>
<dbReference type="InterPro" id="IPR050616">
    <property type="entry name" value="CPA3_Na-H_Antiporter_A"/>
</dbReference>
<dbReference type="GO" id="GO:0005886">
    <property type="term" value="C:plasma membrane"/>
    <property type="evidence" value="ECO:0007669"/>
    <property type="project" value="UniProtKB-SubCell"/>
</dbReference>
<evidence type="ECO:0000256" key="9">
    <source>
        <dbReference type="ARBA" id="ARBA00023053"/>
    </source>
</evidence>
<evidence type="ECO:0000313" key="20">
    <source>
        <dbReference type="Proteomes" id="UP000215059"/>
    </source>
</evidence>
<dbReference type="InterPro" id="IPR005663">
    <property type="entry name" value="MrpA/MnhA1/PhaAB"/>
</dbReference>
<dbReference type="PANTHER" id="PTHR43373">
    <property type="entry name" value="NA(+)/H(+) ANTIPORTER SUBUNIT"/>
    <property type="match status" value="1"/>
</dbReference>
<feature type="transmembrane region" description="Helical" evidence="14">
    <location>
        <begin position="109"/>
        <end position="125"/>
    </location>
</feature>
<evidence type="ECO:0000256" key="7">
    <source>
        <dbReference type="ARBA" id="ARBA00022781"/>
    </source>
</evidence>